<dbReference type="InterPro" id="IPR050079">
    <property type="entry name" value="DEAD_box_RNA_helicase"/>
</dbReference>
<feature type="compositionally biased region" description="Basic residues" evidence="6">
    <location>
        <begin position="425"/>
        <end position="435"/>
    </location>
</feature>
<dbReference type="PANTHER" id="PTHR47959">
    <property type="entry name" value="ATP-DEPENDENT RNA HELICASE RHLE-RELATED"/>
    <property type="match status" value="1"/>
</dbReference>
<dbReference type="PROSITE" id="PS51194">
    <property type="entry name" value="HELICASE_CTER"/>
    <property type="match status" value="1"/>
</dbReference>
<proteinExistence type="inferred from homology"/>
<dbReference type="GO" id="GO:0003676">
    <property type="term" value="F:nucleic acid binding"/>
    <property type="evidence" value="ECO:0007669"/>
    <property type="project" value="InterPro"/>
</dbReference>
<dbReference type="GO" id="GO:0005829">
    <property type="term" value="C:cytosol"/>
    <property type="evidence" value="ECO:0007669"/>
    <property type="project" value="TreeGrafter"/>
</dbReference>
<keyword evidence="1" id="KW-0547">Nucleotide-binding</keyword>
<evidence type="ECO:0000256" key="1">
    <source>
        <dbReference type="ARBA" id="ARBA00022741"/>
    </source>
</evidence>
<dbReference type="SMART" id="SM00487">
    <property type="entry name" value="DEXDc"/>
    <property type="match status" value="1"/>
</dbReference>
<dbReference type="EMBL" id="SBIW01000003">
    <property type="protein sequence ID" value="RWY54358.1"/>
    <property type="molecule type" value="Genomic_DNA"/>
</dbReference>
<dbReference type="GO" id="GO:0005524">
    <property type="term" value="F:ATP binding"/>
    <property type="evidence" value="ECO:0007669"/>
    <property type="project" value="UniProtKB-KW"/>
</dbReference>
<name>A0A444MRW0_9SPHI</name>
<feature type="domain" description="Helicase ATP-binding" evidence="7">
    <location>
        <begin position="32"/>
        <end position="202"/>
    </location>
</feature>
<dbReference type="Proteomes" id="UP000286701">
    <property type="component" value="Unassembled WGS sequence"/>
</dbReference>
<reference evidence="9 10" key="1">
    <citation type="submission" date="2019-01" db="EMBL/GenBank/DDBJ databases">
        <title>Mucilaginibacter antarcticum sp. nov., isolated from antarctic soil.</title>
        <authorList>
            <person name="Yan Y.-Q."/>
            <person name="Du Z.-J."/>
        </authorList>
    </citation>
    <scope>NUCLEOTIDE SEQUENCE [LARGE SCALE GENOMIC DNA]</scope>
    <source>
        <strain evidence="9 10">F01003</strain>
    </source>
</reference>
<dbReference type="AlphaFoldDB" id="A0A444MRW0"/>
<evidence type="ECO:0000256" key="4">
    <source>
        <dbReference type="ARBA" id="ARBA00022840"/>
    </source>
</evidence>
<keyword evidence="3 9" id="KW-0347">Helicase</keyword>
<comment type="caution">
    <text evidence="9">The sequence shown here is derived from an EMBL/GenBank/DDBJ whole genome shotgun (WGS) entry which is preliminary data.</text>
</comment>
<evidence type="ECO:0000256" key="3">
    <source>
        <dbReference type="ARBA" id="ARBA00022806"/>
    </source>
</evidence>
<protein>
    <submittedName>
        <fullName evidence="9">DEAD/DEAH box helicase</fullName>
    </submittedName>
</protein>
<dbReference type="PANTHER" id="PTHR47959:SF1">
    <property type="entry name" value="ATP-DEPENDENT RNA HELICASE DBPA"/>
    <property type="match status" value="1"/>
</dbReference>
<organism evidence="9 10">
    <name type="scientific">Mucilaginibacter gilvus</name>
    <dbReference type="NCBI Taxonomy" id="2305909"/>
    <lineage>
        <taxon>Bacteria</taxon>
        <taxon>Pseudomonadati</taxon>
        <taxon>Bacteroidota</taxon>
        <taxon>Sphingobacteriia</taxon>
        <taxon>Sphingobacteriales</taxon>
        <taxon>Sphingobacteriaceae</taxon>
        <taxon>Mucilaginibacter</taxon>
    </lineage>
</organism>
<keyword evidence="4" id="KW-0067">ATP-binding</keyword>
<sequence length="435" mass="48883">MWAEKFKLNRQLVKAVAEAGFEVPKEIQLKTLTRITGGQDIIGIGPEGAGKTTTLVLATLNRFNHKADGVPGALILAPDQERVFDIVTQFERLNRNTSIRIVSLHNGTPVDQQMDDLADGADIVVATPDRARAIYLKLGLNLNKVKFLVVDDAHLIVKQGLQLPVVELANSIDKGQHIVFSEVLHDKLHKMIAPFMVNPATVEVDELPEETVATHPQMVYHVPNFGTKLNLLSLFMYDEELFTKTVVFANTKTTAETLYKSLENRLRKSVALLSPAFFEHNQVKDISEFKANDTLRVLIVANESVESIDLTEIPFILHFDLPLEKEVFITHIINTDPTAEDETLAITFATDIELDQVRKIEQATGQKMQSVELPEELVIEKTRKQKESEKVVKPTRVDPNKHIPGEAFHEKKPENAKTYNISANKKAKMNKKKNH</sequence>
<evidence type="ECO:0000259" key="8">
    <source>
        <dbReference type="PROSITE" id="PS51194"/>
    </source>
</evidence>
<keyword evidence="10" id="KW-1185">Reference proteome</keyword>
<dbReference type="InterPro" id="IPR014001">
    <property type="entry name" value="Helicase_ATP-bd"/>
</dbReference>
<evidence type="ECO:0000256" key="5">
    <source>
        <dbReference type="ARBA" id="ARBA00038437"/>
    </source>
</evidence>
<dbReference type="Pfam" id="PF00271">
    <property type="entry name" value="Helicase_C"/>
    <property type="match status" value="1"/>
</dbReference>
<dbReference type="GO" id="GO:0003724">
    <property type="term" value="F:RNA helicase activity"/>
    <property type="evidence" value="ECO:0007669"/>
    <property type="project" value="TreeGrafter"/>
</dbReference>
<dbReference type="Gene3D" id="3.40.50.300">
    <property type="entry name" value="P-loop containing nucleotide triphosphate hydrolases"/>
    <property type="match status" value="2"/>
</dbReference>
<dbReference type="InterPro" id="IPR001650">
    <property type="entry name" value="Helicase_C-like"/>
</dbReference>
<dbReference type="PROSITE" id="PS51192">
    <property type="entry name" value="HELICASE_ATP_BIND_1"/>
    <property type="match status" value="1"/>
</dbReference>
<evidence type="ECO:0000313" key="10">
    <source>
        <dbReference type="Proteomes" id="UP000286701"/>
    </source>
</evidence>
<accession>A0A444MRW0</accession>
<dbReference type="InterPro" id="IPR011545">
    <property type="entry name" value="DEAD/DEAH_box_helicase_dom"/>
</dbReference>
<keyword evidence="2" id="KW-0378">Hydrolase</keyword>
<feature type="domain" description="Helicase C-terminal" evidence="8">
    <location>
        <begin position="230"/>
        <end position="379"/>
    </location>
</feature>
<dbReference type="GO" id="GO:0016787">
    <property type="term" value="F:hydrolase activity"/>
    <property type="evidence" value="ECO:0007669"/>
    <property type="project" value="UniProtKB-KW"/>
</dbReference>
<dbReference type="SUPFAM" id="SSF52540">
    <property type="entry name" value="P-loop containing nucleoside triphosphate hydrolases"/>
    <property type="match status" value="2"/>
</dbReference>
<evidence type="ECO:0000256" key="6">
    <source>
        <dbReference type="SAM" id="MobiDB-lite"/>
    </source>
</evidence>
<dbReference type="OrthoDB" id="9762011at2"/>
<evidence type="ECO:0000259" key="7">
    <source>
        <dbReference type="PROSITE" id="PS51192"/>
    </source>
</evidence>
<feature type="region of interest" description="Disordered" evidence="6">
    <location>
        <begin position="383"/>
        <end position="435"/>
    </location>
</feature>
<comment type="similarity">
    <text evidence="5">Belongs to the DEAD box helicase family.</text>
</comment>
<evidence type="ECO:0000256" key="2">
    <source>
        <dbReference type="ARBA" id="ARBA00022801"/>
    </source>
</evidence>
<feature type="compositionally biased region" description="Basic and acidic residues" evidence="6">
    <location>
        <begin position="383"/>
        <end position="415"/>
    </location>
</feature>
<evidence type="ECO:0000313" key="9">
    <source>
        <dbReference type="EMBL" id="RWY54358.1"/>
    </source>
</evidence>
<gene>
    <name evidence="9" type="ORF">EPL05_06465</name>
</gene>
<dbReference type="Pfam" id="PF00270">
    <property type="entry name" value="DEAD"/>
    <property type="match status" value="1"/>
</dbReference>
<dbReference type="InterPro" id="IPR027417">
    <property type="entry name" value="P-loop_NTPase"/>
</dbReference>